<name>A0A160IRY9_9BACL</name>
<dbReference type="InterPro" id="IPR043519">
    <property type="entry name" value="NT_sf"/>
</dbReference>
<dbReference type="CDD" id="cd05403">
    <property type="entry name" value="NT_KNTase_like"/>
    <property type="match status" value="1"/>
</dbReference>
<evidence type="ECO:0000313" key="2">
    <source>
        <dbReference type="Proteomes" id="UP000076623"/>
    </source>
</evidence>
<keyword evidence="1" id="KW-0808">Transferase</keyword>
<dbReference type="SUPFAM" id="SSF81301">
    <property type="entry name" value="Nucleotidyltransferase"/>
    <property type="match status" value="1"/>
</dbReference>
<keyword evidence="2" id="KW-1185">Reference proteome</keyword>
<sequence>MSARQAAKEFIESHYPNCDVAYLAGSVVRGEETESSDLDIIIIDRTISESYRESLTEYDWPIEVFVHNMFTYKHFFKQNIDRARPSLPQMCAEGIILRDTGQASRIKNEALQLLKAGPTPWKTIEIEQARYFLTDLLNDLEGSTNVLEDLFIVSKLADRTHEFVLRVNGHWIGEGKWILRALKEYNDTFAEEFASVFDDYYSNRTKSKVIEFVDEVIAPYGGRLFEGYSSQSPERAAE</sequence>
<organism evidence="1 2">
    <name type="scientific">Fictibacillus phosphorivorans</name>
    <dbReference type="NCBI Taxonomy" id="1221500"/>
    <lineage>
        <taxon>Bacteria</taxon>
        <taxon>Bacillati</taxon>
        <taxon>Bacillota</taxon>
        <taxon>Bacilli</taxon>
        <taxon>Bacillales</taxon>
        <taxon>Fictibacillaceae</taxon>
        <taxon>Fictibacillus</taxon>
    </lineage>
</organism>
<dbReference type="AlphaFoldDB" id="A0A160IRY9"/>
<protein>
    <submittedName>
        <fullName evidence="1">Nucleotidyltransferase</fullName>
    </submittedName>
</protein>
<dbReference type="Gene3D" id="3.30.460.10">
    <property type="entry name" value="Beta Polymerase, domain 2"/>
    <property type="match status" value="1"/>
</dbReference>
<dbReference type="STRING" id="1221500.ABE65_007980"/>
<evidence type="ECO:0000313" key="1">
    <source>
        <dbReference type="EMBL" id="ANC79331.1"/>
    </source>
</evidence>
<dbReference type="KEGG" id="fpn:ABE65_007980"/>
<reference evidence="1 2" key="1">
    <citation type="submission" date="2016-04" db="EMBL/GenBank/DDBJ databases">
        <title>Complete genome sequence of Fictibacillus phosphorivorans G25-29, a strain toxic to nematodes.</title>
        <authorList>
            <person name="Zheng Z."/>
        </authorList>
    </citation>
    <scope>NUCLEOTIDE SEQUENCE [LARGE SCALE GENOMIC DNA]</scope>
    <source>
        <strain evidence="1 2">G25-29</strain>
    </source>
</reference>
<accession>A0A160IRY9</accession>
<gene>
    <name evidence="1" type="ORF">ABE65_007980</name>
</gene>
<dbReference type="GO" id="GO:0016740">
    <property type="term" value="F:transferase activity"/>
    <property type="evidence" value="ECO:0007669"/>
    <property type="project" value="UniProtKB-KW"/>
</dbReference>
<dbReference type="EMBL" id="CP015378">
    <property type="protein sequence ID" value="ANC79331.1"/>
    <property type="molecule type" value="Genomic_DNA"/>
</dbReference>
<proteinExistence type="predicted"/>
<dbReference type="Proteomes" id="UP000076623">
    <property type="component" value="Chromosome"/>
</dbReference>